<organism evidence="2 3">
    <name type="scientific">Phytophthora pseudosyringae</name>
    <dbReference type="NCBI Taxonomy" id="221518"/>
    <lineage>
        <taxon>Eukaryota</taxon>
        <taxon>Sar</taxon>
        <taxon>Stramenopiles</taxon>
        <taxon>Oomycota</taxon>
        <taxon>Peronosporomycetes</taxon>
        <taxon>Peronosporales</taxon>
        <taxon>Peronosporaceae</taxon>
        <taxon>Phytophthora</taxon>
    </lineage>
</organism>
<keyword evidence="3" id="KW-1185">Reference proteome</keyword>
<comment type="caution">
    <text evidence="2">The sequence shown here is derived from an EMBL/GenBank/DDBJ whole genome shotgun (WGS) entry which is preliminary data.</text>
</comment>
<reference evidence="2" key="1">
    <citation type="submission" date="2021-02" db="EMBL/GenBank/DDBJ databases">
        <authorList>
            <person name="Palmer J.M."/>
        </authorList>
    </citation>
    <scope>NUCLEOTIDE SEQUENCE</scope>
    <source>
        <strain evidence="2">SCRP734</strain>
    </source>
</reference>
<dbReference type="AlphaFoldDB" id="A0A8T1V4V5"/>
<dbReference type="OrthoDB" id="122058at2759"/>
<gene>
    <name evidence="2" type="ORF">PHYPSEUDO_014776</name>
</gene>
<protein>
    <submittedName>
        <fullName evidence="2">Uncharacterized protein</fullName>
    </submittedName>
</protein>
<feature type="region of interest" description="Disordered" evidence="1">
    <location>
        <begin position="344"/>
        <end position="368"/>
    </location>
</feature>
<evidence type="ECO:0000313" key="3">
    <source>
        <dbReference type="Proteomes" id="UP000694044"/>
    </source>
</evidence>
<proteinExistence type="predicted"/>
<evidence type="ECO:0000256" key="1">
    <source>
        <dbReference type="SAM" id="MobiDB-lite"/>
    </source>
</evidence>
<dbReference type="EMBL" id="JAGDFM010000864">
    <property type="protein sequence ID" value="KAG7375966.1"/>
    <property type="molecule type" value="Genomic_DNA"/>
</dbReference>
<sequence length="431" mass="48471">MPPQPSFSDALHGPSSWENSLQAPPLKSSGDSSEADHDSAPRSGENYQVWLQDDDRDAQDASRKRSQQETARSKKKRKSTYDIRREQKVELTDQVETLQKQLEKLKYRVLVEQGEAAKSNARTAAGNAVLQEFIQHQHVELANMQALLAGHLQQNVETLHPAQSIIRLGTDRVERHNVLVALKDKKLQEAKRFITARSHGLDPNSTYTQEERNQSPGGHFCLVIFENRVIHGASARAIFESFIDIAQNAEIVISEMFGSITIRENNEADTRDISQMRLVSSTSQGTFVESNTVMFSEFVDAKDDNDESCGVIVSDFVDSDELYPYKPEERARRDTTTVFMVRSFKKPPGSKSGGKANENSNTSDDNERVVVATRWTSSKIRRSKMNLSADVLREMQESTVSFGDTMKKCIQQRLGKTGMYDPKPSARSKPQ</sequence>
<feature type="region of interest" description="Disordered" evidence="1">
    <location>
        <begin position="1"/>
        <end position="82"/>
    </location>
</feature>
<name>A0A8T1V4V5_9STRA</name>
<feature type="compositionally biased region" description="Basic and acidic residues" evidence="1">
    <location>
        <begin position="58"/>
        <end position="67"/>
    </location>
</feature>
<dbReference type="Proteomes" id="UP000694044">
    <property type="component" value="Unassembled WGS sequence"/>
</dbReference>
<evidence type="ECO:0000313" key="2">
    <source>
        <dbReference type="EMBL" id="KAG7375966.1"/>
    </source>
</evidence>
<feature type="region of interest" description="Disordered" evidence="1">
    <location>
        <begin position="412"/>
        <end position="431"/>
    </location>
</feature>
<feature type="compositionally biased region" description="Low complexity" evidence="1">
    <location>
        <begin position="346"/>
        <end position="355"/>
    </location>
</feature>
<accession>A0A8T1V4V5</accession>